<keyword evidence="5" id="KW-1185">Reference proteome</keyword>
<dbReference type="InterPro" id="IPR037460">
    <property type="entry name" value="SEST-like"/>
</dbReference>
<dbReference type="Gene3D" id="1.10.530.10">
    <property type="match status" value="1"/>
</dbReference>
<accession>A0ABN2Y9Z3</accession>
<feature type="domain" description="Golvesin/Xly CBD-like" evidence="3">
    <location>
        <begin position="919"/>
        <end position="1009"/>
    </location>
</feature>
<comment type="caution">
    <text evidence="4">The sequence shown here is derived from an EMBL/GenBank/DDBJ whole genome shotgun (WGS) entry which is preliminary data.</text>
</comment>
<dbReference type="Proteomes" id="UP001500443">
    <property type="component" value="Unassembled WGS sequence"/>
</dbReference>
<dbReference type="RefSeq" id="WP_344290374.1">
    <property type="nucleotide sequence ID" value="NZ_BAAAPF010000076.1"/>
</dbReference>
<dbReference type="InterPro" id="IPR033803">
    <property type="entry name" value="CBD-like_Golvesin-Xly"/>
</dbReference>
<feature type="chain" id="PRO_5046497250" description="Golvesin/Xly CBD-like domain-containing protein" evidence="2">
    <location>
        <begin position="35"/>
        <end position="1334"/>
    </location>
</feature>
<dbReference type="SUPFAM" id="SSF52266">
    <property type="entry name" value="SGNH hydrolase"/>
    <property type="match status" value="1"/>
</dbReference>
<protein>
    <recommendedName>
        <fullName evidence="3">Golvesin/Xly CBD-like domain-containing protein</fullName>
    </recommendedName>
</protein>
<dbReference type="Gene3D" id="3.40.50.1110">
    <property type="entry name" value="SGNH hydrolase"/>
    <property type="match status" value="1"/>
</dbReference>
<feature type="signal peptide" evidence="2">
    <location>
        <begin position="1"/>
        <end position="34"/>
    </location>
</feature>
<dbReference type="SUPFAM" id="SSF53955">
    <property type="entry name" value="Lysozyme-like"/>
    <property type="match status" value="1"/>
</dbReference>
<dbReference type="PANTHER" id="PTHR37981">
    <property type="entry name" value="LIPASE 2"/>
    <property type="match status" value="1"/>
</dbReference>
<feature type="region of interest" description="Disordered" evidence="1">
    <location>
        <begin position="380"/>
        <end position="458"/>
    </location>
</feature>
<dbReference type="CDD" id="cd01823">
    <property type="entry name" value="SEST_like"/>
    <property type="match status" value="1"/>
</dbReference>
<evidence type="ECO:0000313" key="5">
    <source>
        <dbReference type="Proteomes" id="UP001500443"/>
    </source>
</evidence>
<dbReference type="EMBL" id="BAAAPF010000076">
    <property type="protein sequence ID" value="GAA2123784.1"/>
    <property type="molecule type" value="Genomic_DNA"/>
</dbReference>
<evidence type="ECO:0000256" key="1">
    <source>
        <dbReference type="SAM" id="MobiDB-lite"/>
    </source>
</evidence>
<dbReference type="PANTHER" id="PTHR37981:SF1">
    <property type="entry name" value="SGNH HYDROLASE-TYPE ESTERASE DOMAIN-CONTAINING PROTEIN"/>
    <property type="match status" value="1"/>
</dbReference>
<feature type="region of interest" description="Disordered" evidence="1">
    <location>
        <begin position="36"/>
        <end position="58"/>
    </location>
</feature>
<reference evidence="4 5" key="1">
    <citation type="journal article" date="2019" name="Int. J. Syst. Evol. Microbiol.">
        <title>The Global Catalogue of Microorganisms (GCM) 10K type strain sequencing project: providing services to taxonomists for standard genome sequencing and annotation.</title>
        <authorList>
            <consortium name="The Broad Institute Genomics Platform"/>
            <consortium name="The Broad Institute Genome Sequencing Center for Infectious Disease"/>
            <person name="Wu L."/>
            <person name="Ma J."/>
        </authorList>
    </citation>
    <scope>NUCLEOTIDE SEQUENCE [LARGE SCALE GENOMIC DNA]</scope>
    <source>
        <strain evidence="4 5">JCM 15481</strain>
    </source>
</reference>
<name>A0ABN2Y9Z3_9ACTN</name>
<dbReference type="InterPro" id="IPR023346">
    <property type="entry name" value="Lysozyme-like_dom_sf"/>
</dbReference>
<evidence type="ECO:0000313" key="4">
    <source>
        <dbReference type="EMBL" id="GAA2123784.1"/>
    </source>
</evidence>
<dbReference type="Pfam" id="PF25275">
    <property type="entry name" value="Golvesin_C"/>
    <property type="match status" value="1"/>
</dbReference>
<keyword evidence="2" id="KW-0732">Signal</keyword>
<dbReference type="InterPro" id="IPR036514">
    <property type="entry name" value="SGNH_hydro_sf"/>
</dbReference>
<evidence type="ECO:0000259" key="3">
    <source>
        <dbReference type="Pfam" id="PF25275"/>
    </source>
</evidence>
<proteinExistence type="predicted"/>
<gene>
    <name evidence="4" type="ORF">GCM10009802_28340</name>
</gene>
<sequence>MRPFRQLRAASAAFAASAALTAGLLGNWAGPATAATAGNPGPAAHHTSDPAPKGIPEDKRTKILGADYATSEDVAVTTSADATGFHILTAARADGYAWKTVASLSEPGFDTDTWIGNICVTGSGKRAVVVYAPRTFTNEAELMARGGFTAVVDLTTGKVTKLNLQASLSYYNPGCGAGETAVLTQSGGEDKPATRLVEVSTTRGQLASPVTVKGQLTSAVPTKDGIIAAASGYLVTVDSGGTTKTLAATRAVPYRLTPDAGGGLTYLEKARNARTTVKHLPPGSVVSAGTPRVLATGPRTDTGLTRAASGEVFITGATERTGRLPTAITHAPGTPARSLASTAGDALVTDTVWADGKDSRISAAEATRPRPVNINVQLLDTPEGDRPSREFTVTPGTPASVHAADGSAMSTALLHGTGKVPSSGSARAASPTDPVEDERVCSVPRNDPKNQAMQPKPRQVEWAVNQAVTGNLNKHISRPAGWKNLGMPAYQPQTLFPRPALEGGGRVPAQVMLGVTAQESNMWQAARSAVPGVTGNPLIGNFYGIDYYDYTSANDWDVDWAEADCGYGVTQVTDHMRRAGREGGGPTAWPYDKQRAVALDYTANIAAGLQILSDKWNQTRRAGLILNSGDVKRLENWFFALWAYNSGFYPESDASKHNGAWGVGWANNPANPEWDAGRSPFMEDRLGNDDYADAAHPQDWPYQEKVIGFAAHPPELLEAPNKPVAGFRPAWWSGTDGDATVKGSAKYHRALAKPPEDLFCSDLNDCRPDKIGDDASNGDSTTGPCVRGDFRCWWNTSAAWKADCDYTCGNEFVRFNDTYPEEADGTAYPPKCDLNGLPAGALIVDDIPNGTKSVRPNCSTQTSRGSFSFDFGEGETRPPDPTRYWPGKVDTHQIGGGFNGHFYFTHTRKGDTKGQRLKVSGTWKLDKRLSGWSRVLVHMPDHGAHTRQAKYVIDTGSGTKFRVHPQRLQSNKWVSLGVFKFSGTPKVTLSSITKDGTGDEDIAFDAVAFDELPAKPDNIIVAMGDSYSSGEGASVTGGGDYYPETDVDGGDGYWRNACHRSRHAWSRQAKLADDPSTPIGKRTDNWHTSMDYHLIACSGAETEGILGAAGPSNAWGEKGAHGYGELAQIDQGYLDESTTLVTLSIGGNDSRFAAIINHCIFGGIGWPDNCQDGTMDGDDEPLGTAQPKVIKEKVRPSIVTTLKEIKSKAPNAKIVLMGYPHLLNTESICLPLISKGEAEWFNEMADVLASEMNGAVIDARTAGVEVWFSDPRRFFEGKGACATDDERIHAIVTDKTPGDDPSLKKPSAQSLHPKISGATLYADVLNSTLREMGI</sequence>
<evidence type="ECO:0000256" key="2">
    <source>
        <dbReference type="SAM" id="SignalP"/>
    </source>
</evidence>
<organism evidence="4 5">
    <name type="scientific">Streptomyces synnematoformans</name>
    <dbReference type="NCBI Taxonomy" id="415721"/>
    <lineage>
        <taxon>Bacteria</taxon>
        <taxon>Bacillati</taxon>
        <taxon>Actinomycetota</taxon>
        <taxon>Actinomycetes</taxon>
        <taxon>Kitasatosporales</taxon>
        <taxon>Streptomycetaceae</taxon>
        <taxon>Streptomyces</taxon>
    </lineage>
</organism>